<reference evidence="2 3" key="1">
    <citation type="journal article" date="2020" name="bioRxiv">
        <title>Whole genome comparisons of ergot fungi reveals the divergence and evolution of species within the genus Claviceps are the result of varying mechanisms driving genome evolution and host range expansion.</title>
        <authorList>
            <person name="Wyka S.A."/>
            <person name="Mondo S.J."/>
            <person name="Liu M."/>
            <person name="Dettman J."/>
            <person name="Nalam V."/>
            <person name="Broders K.D."/>
        </authorList>
    </citation>
    <scope>NUCLEOTIDE SEQUENCE</scope>
    <source>
        <strain evidence="2">CCC 1102</strain>
        <strain evidence="1 3">LM583</strain>
    </source>
</reference>
<keyword evidence="3" id="KW-1185">Reference proteome</keyword>
<sequence length="70" mass="8115">MALYQLCERREVSQDYHLNLCQLQKSPQRLLHHAGNRLPTASMPNYNLELLAGKQAKAELSFSNKDKYHC</sequence>
<dbReference type="Proteomes" id="UP000742024">
    <property type="component" value="Unassembled WGS sequence"/>
</dbReference>
<evidence type="ECO:0000313" key="4">
    <source>
        <dbReference type="Proteomes" id="UP000784919"/>
    </source>
</evidence>
<protein>
    <submittedName>
        <fullName evidence="2">Uncharacterized protein</fullName>
    </submittedName>
</protein>
<accession>A0A9P7N017</accession>
<dbReference type="EMBL" id="SRPR01000008">
    <property type="protein sequence ID" value="KAG5968058.1"/>
    <property type="molecule type" value="Genomic_DNA"/>
</dbReference>
<organism evidence="2 4">
    <name type="scientific">Claviceps arundinis</name>
    <dbReference type="NCBI Taxonomy" id="1623583"/>
    <lineage>
        <taxon>Eukaryota</taxon>
        <taxon>Fungi</taxon>
        <taxon>Dikarya</taxon>
        <taxon>Ascomycota</taxon>
        <taxon>Pezizomycotina</taxon>
        <taxon>Sordariomycetes</taxon>
        <taxon>Hypocreomycetidae</taxon>
        <taxon>Hypocreales</taxon>
        <taxon>Clavicipitaceae</taxon>
        <taxon>Claviceps</taxon>
    </lineage>
</organism>
<dbReference type="EMBL" id="SRPS01000007">
    <property type="protein sequence ID" value="KAG5977614.1"/>
    <property type="molecule type" value="Genomic_DNA"/>
</dbReference>
<dbReference type="Proteomes" id="UP000784919">
    <property type="component" value="Unassembled WGS sequence"/>
</dbReference>
<evidence type="ECO:0000313" key="3">
    <source>
        <dbReference type="Proteomes" id="UP000742024"/>
    </source>
</evidence>
<gene>
    <name evidence="2" type="ORF">E4U56_007365</name>
    <name evidence="1" type="ORF">E4U57_007598</name>
</gene>
<dbReference type="AlphaFoldDB" id="A0A9P7N017"/>
<comment type="caution">
    <text evidence="2">The sequence shown here is derived from an EMBL/GenBank/DDBJ whole genome shotgun (WGS) entry which is preliminary data.</text>
</comment>
<evidence type="ECO:0000313" key="2">
    <source>
        <dbReference type="EMBL" id="KAG5977614.1"/>
    </source>
</evidence>
<proteinExistence type="predicted"/>
<name>A0A9P7N017_9HYPO</name>
<evidence type="ECO:0000313" key="1">
    <source>
        <dbReference type="EMBL" id="KAG5968058.1"/>
    </source>
</evidence>